<protein>
    <recommendedName>
        <fullName evidence="3">Phosphohistidine phosphatase</fullName>
    </recommendedName>
</protein>
<keyword evidence="2" id="KW-1185">Reference proteome</keyword>
<evidence type="ECO:0008006" key="3">
    <source>
        <dbReference type="Google" id="ProtNLM"/>
    </source>
</evidence>
<sequence length="160" mass="17806">MRHGEASWDAASDAERRLTERGQWLSEQVAKAGLTDQKPQQLIASPYRRTQQTSDIVESVVGRCRRISSDLITPEGNARQVVDWLYQYCQQQPELKTLLLVSHNPFISELISLLVMGGPRTGDSPLPVMMPSTLVALSGEVLAAGCFELDAYYPNPQSQF</sequence>
<evidence type="ECO:0000313" key="1">
    <source>
        <dbReference type="EMBL" id="CAH0990636.1"/>
    </source>
</evidence>
<dbReference type="Proteomes" id="UP000838100">
    <property type="component" value="Unassembled WGS sequence"/>
</dbReference>
<name>A0ABM9ABQ7_9GAMM</name>
<dbReference type="CDD" id="cd07067">
    <property type="entry name" value="HP_PGM_like"/>
    <property type="match status" value="1"/>
</dbReference>
<gene>
    <name evidence="1" type="ORF">SIN8267_00730</name>
</gene>
<accession>A0ABM9ABQ7</accession>
<dbReference type="Gene3D" id="3.40.50.1240">
    <property type="entry name" value="Phosphoglycerate mutase-like"/>
    <property type="match status" value="1"/>
</dbReference>
<dbReference type="EMBL" id="CAKLPX010000001">
    <property type="protein sequence ID" value="CAH0990636.1"/>
    <property type="molecule type" value="Genomic_DNA"/>
</dbReference>
<reference evidence="1" key="1">
    <citation type="submission" date="2021-12" db="EMBL/GenBank/DDBJ databases">
        <authorList>
            <person name="Rodrigo-Torres L."/>
            <person name="Arahal R. D."/>
            <person name="Lucena T."/>
        </authorList>
    </citation>
    <scope>NUCLEOTIDE SEQUENCE</scope>
    <source>
        <strain evidence="1">CECT 8267</strain>
    </source>
</reference>
<dbReference type="InterPro" id="IPR029033">
    <property type="entry name" value="His_PPase_superfam"/>
</dbReference>
<dbReference type="SUPFAM" id="SSF53254">
    <property type="entry name" value="Phosphoglycerate mutase-like"/>
    <property type="match status" value="1"/>
</dbReference>
<evidence type="ECO:0000313" key="2">
    <source>
        <dbReference type="Proteomes" id="UP000838100"/>
    </source>
</evidence>
<comment type="caution">
    <text evidence="1">The sequence shown here is derived from an EMBL/GenBank/DDBJ whole genome shotgun (WGS) entry which is preliminary data.</text>
</comment>
<dbReference type="Pfam" id="PF00300">
    <property type="entry name" value="His_Phos_1"/>
    <property type="match status" value="1"/>
</dbReference>
<organism evidence="1 2">
    <name type="scientific">Sinobacterium norvegicum</name>
    <dbReference type="NCBI Taxonomy" id="1641715"/>
    <lineage>
        <taxon>Bacteria</taxon>
        <taxon>Pseudomonadati</taxon>
        <taxon>Pseudomonadota</taxon>
        <taxon>Gammaproteobacteria</taxon>
        <taxon>Cellvibrionales</taxon>
        <taxon>Spongiibacteraceae</taxon>
        <taxon>Sinobacterium</taxon>
    </lineage>
</organism>
<dbReference type="InterPro" id="IPR013078">
    <property type="entry name" value="His_Pase_superF_clade-1"/>
</dbReference>
<proteinExistence type="predicted"/>